<keyword evidence="3" id="KW-1185">Reference proteome</keyword>
<dbReference type="InterPro" id="IPR037284">
    <property type="entry name" value="SUF_FeS_clus_asmbl_SufBD_sf"/>
</dbReference>
<comment type="caution">
    <text evidence="2">The sequence shown here is derived from an EMBL/GenBank/DDBJ whole genome shotgun (WGS) entry which is preliminary data.</text>
</comment>
<organism evidence="2 3">
    <name type="scientific">Novosphingobium album</name>
    <name type="common">ex Hu et al. 2023</name>
    <dbReference type="NCBI Taxonomy" id="2930093"/>
    <lineage>
        <taxon>Bacteria</taxon>
        <taxon>Pseudomonadati</taxon>
        <taxon>Pseudomonadota</taxon>
        <taxon>Alphaproteobacteria</taxon>
        <taxon>Sphingomonadales</taxon>
        <taxon>Sphingomonadaceae</taxon>
        <taxon>Novosphingobium</taxon>
    </lineage>
</organism>
<dbReference type="SUPFAM" id="SSF101960">
    <property type="entry name" value="Stabilizer of iron transporter SufD"/>
    <property type="match status" value="1"/>
</dbReference>
<evidence type="ECO:0000313" key="2">
    <source>
        <dbReference type="EMBL" id="MCJ2179856.1"/>
    </source>
</evidence>
<evidence type="ECO:0000259" key="1">
    <source>
        <dbReference type="Pfam" id="PF01458"/>
    </source>
</evidence>
<evidence type="ECO:0000313" key="3">
    <source>
        <dbReference type="Proteomes" id="UP001162880"/>
    </source>
</evidence>
<dbReference type="PANTHER" id="PTHR43575">
    <property type="entry name" value="PROTEIN ABCI7, CHLOROPLASTIC"/>
    <property type="match status" value="1"/>
</dbReference>
<dbReference type="Proteomes" id="UP001162880">
    <property type="component" value="Unassembled WGS sequence"/>
</dbReference>
<feature type="domain" description="SUF system FeS cluster assembly SufBD core" evidence="1">
    <location>
        <begin position="57"/>
        <end position="219"/>
    </location>
</feature>
<dbReference type="InterPro" id="IPR000825">
    <property type="entry name" value="SUF_FeS_clus_asmbl_SufBD_core"/>
</dbReference>
<sequence length="249" mass="26273">MNVELTLPTRKDEDFRYSDLDALATVWPVVREDIEVIAGLEESRQVIELGEGAVARHLDVRLGKGAKLDLRVLTAGPGYGRIAIDVRLEEGADFTLGAAQLATGKETLEIVTKVTHAGLNATSSQIVRTVLAGNATGTYLGCIAVERGADGTDAEQSVRAMLLDRTATANAKPELEIFADDVKAAHGCAVGELDANGLFYLMSRGLPPADAKRLMLQAFIAEAFAGAPGEEALDEAAMARLAKLVGTAL</sequence>
<dbReference type="InterPro" id="IPR055346">
    <property type="entry name" value="Fe-S_cluster_assembly_SufBD"/>
</dbReference>
<dbReference type="PANTHER" id="PTHR43575:SF1">
    <property type="entry name" value="PROTEIN ABCI7, CHLOROPLASTIC"/>
    <property type="match status" value="1"/>
</dbReference>
<accession>A0ABT0B466</accession>
<dbReference type="RefSeq" id="WP_243995027.1">
    <property type="nucleotide sequence ID" value="NZ_JALHLE010000024.1"/>
</dbReference>
<reference evidence="2" key="1">
    <citation type="submission" date="2022-03" db="EMBL/GenBank/DDBJ databases">
        <title>Identification of a novel bacterium isolated from mangrove sediments.</title>
        <authorList>
            <person name="Pan X."/>
        </authorList>
    </citation>
    <scope>NUCLEOTIDE SEQUENCE</scope>
    <source>
        <strain evidence="2">B2580</strain>
    </source>
</reference>
<dbReference type="EMBL" id="JALHLE010000024">
    <property type="protein sequence ID" value="MCJ2179856.1"/>
    <property type="molecule type" value="Genomic_DNA"/>
</dbReference>
<gene>
    <name evidence="2" type="ORF">MTR64_14900</name>
</gene>
<name>A0ABT0B466_9SPHN</name>
<dbReference type="Pfam" id="PF01458">
    <property type="entry name" value="SUFBD_core"/>
    <property type="match status" value="1"/>
</dbReference>
<proteinExistence type="predicted"/>
<protein>
    <submittedName>
        <fullName evidence="2">SufD family Fe-S cluster assembly protein</fullName>
    </submittedName>
</protein>